<comment type="caution">
    <text evidence="1">The sequence shown here is derived from an EMBL/GenBank/DDBJ whole genome shotgun (WGS) entry which is preliminary data.</text>
</comment>
<proteinExistence type="predicted"/>
<reference evidence="1" key="1">
    <citation type="submission" date="2022-04" db="EMBL/GenBank/DDBJ databases">
        <title>Carnegiea gigantea Genome sequencing and assembly v2.</title>
        <authorList>
            <person name="Copetti D."/>
            <person name="Sanderson M.J."/>
            <person name="Burquez A."/>
            <person name="Wojciechowski M.F."/>
        </authorList>
    </citation>
    <scope>NUCLEOTIDE SEQUENCE</scope>
    <source>
        <strain evidence="1">SGP5-SGP5p</strain>
        <tissue evidence="1">Aerial part</tissue>
    </source>
</reference>
<organism evidence="1 2">
    <name type="scientific">Carnegiea gigantea</name>
    <dbReference type="NCBI Taxonomy" id="171969"/>
    <lineage>
        <taxon>Eukaryota</taxon>
        <taxon>Viridiplantae</taxon>
        <taxon>Streptophyta</taxon>
        <taxon>Embryophyta</taxon>
        <taxon>Tracheophyta</taxon>
        <taxon>Spermatophyta</taxon>
        <taxon>Magnoliopsida</taxon>
        <taxon>eudicotyledons</taxon>
        <taxon>Gunneridae</taxon>
        <taxon>Pentapetalae</taxon>
        <taxon>Caryophyllales</taxon>
        <taxon>Cactineae</taxon>
        <taxon>Cactaceae</taxon>
        <taxon>Cactoideae</taxon>
        <taxon>Echinocereeae</taxon>
        <taxon>Carnegiea</taxon>
    </lineage>
</organism>
<protein>
    <submittedName>
        <fullName evidence="1">Uncharacterized protein</fullName>
    </submittedName>
</protein>
<keyword evidence="2" id="KW-1185">Reference proteome</keyword>
<evidence type="ECO:0000313" key="1">
    <source>
        <dbReference type="EMBL" id="KAJ8433973.1"/>
    </source>
</evidence>
<dbReference type="AlphaFoldDB" id="A0A9Q1JZI0"/>
<dbReference type="Proteomes" id="UP001153076">
    <property type="component" value="Unassembled WGS sequence"/>
</dbReference>
<gene>
    <name evidence="1" type="ORF">Cgig2_033771</name>
</gene>
<name>A0A9Q1JZI0_9CARY</name>
<accession>A0A9Q1JZI0</accession>
<sequence length="242" mass="27480">MKGRAITRALMEQITSEEYLKSIQHEDVVGEDVSLDDIDMILDLEDQEVKTVGQNIFKSRVLINMNPVLSPRLMILKMTKREVFVDNLSTSELENSMVDDVEDNQRNNTLLDGEHIRDILAIMPTLAKNNEAYIKDASQIKNSTILRDKARASHASRSPPALKQNSLQGVNKFCTTQIDKKHISVTNRMENSIIGMPQPHNLVNQLDDQNTSMGENTNTSGCSKQLNITRRLNFDQREQLRC</sequence>
<dbReference type="EMBL" id="JAKOGI010000508">
    <property type="protein sequence ID" value="KAJ8433973.1"/>
    <property type="molecule type" value="Genomic_DNA"/>
</dbReference>
<evidence type="ECO:0000313" key="2">
    <source>
        <dbReference type="Proteomes" id="UP001153076"/>
    </source>
</evidence>